<feature type="compositionally biased region" description="Basic and acidic residues" evidence="1">
    <location>
        <begin position="226"/>
        <end position="247"/>
    </location>
</feature>
<name>A0A0G2FGH3_9PEZI</name>
<evidence type="ECO:0000313" key="4">
    <source>
        <dbReference type="Proteomes" id="UP000034680"/>
    </source>
</evidence>
<evidence type="ECO:0000256" key="2">
    <source>
        <dbReference type="SAM" id="Phobius"/>
    </source>
</evidence>
<keyword evidence="4" id="KW-1185">Reference proteome</keyword>
<proteinExistence type="predicted"/>
<feature type="transmembrane region" description="Helical" evidence="2">
    <location>
        <begin position="7"/>
        <end position="26"/>
    </location>
</feature>
<protein>
    <submittedName>
        <fullName evidence="3">Uncharacterized protein</fullName>
    </submittedName>
</protein>
<feature type="compositionally biased region" description="Polar residues" evidence="1">
    <location>
        <begin position="111"/>
        <end position="120"/>
    </location>
</feature>
<gene>
    <name evidence="3" type="ORF">UCDDA912_g06435</name>
</gene>
<evidence type="ECO:0000313" key="3">
    <source>
        <dbReference type="EMBL" id="KKY33612.1"/>
    </source>
</evidence>
<comment type="caution">
    <text evidence="3">The sequence shown here is derived from an EMBL/GenBank/DDBJ whole genome shotgun (WGS) entry which is preliminary data.</text>
</comment>
<dbReference type="AlphaFoldDB" id="A0A0G2FGH3"/>
<keyword evidence="2" id="KW-0812">Transmembrane</keyword>
<dbReference type="OrthoDB" id="4492972at2759"/>
<keyword evidence="2" id="KW-1133">Transmembrane helix</keyword>
<keyword evidence="2" id="KW-0472">Membrane</keyword>
<dbReference type="EMBL" id="LCUC01000237">
    <property type="protein sequence ID" value="KKY33612.1"/>
    <property type="molecule type" value="Genomic_DNA"/>
</dbReference>
<reference evidence="3 4" key="1">
    <citation type="submission" date="2015-05" db="EMBL/GenBank/DDBJ databases">
        <title>Distinctive expansion of gene families associated with plant cell wall degradation and secondary metabolism in the genomes of grapevine trunk pathogens.</title>
        <authorList>
            <person name="Lawrence D.P."/>
            <person name="Travadon R."/>
            <person name="Rolshausen P.E."/>
            <person name="Baumgartner K."/>
        </authorList>
    </citation>
    <scope>NUCLEOTIDE SEQUENCE [LARGE SCALE GENOMIC DNA]</scope>
    <source>
        <strain evidence="3">DA912</strain>
    </source>
</reference>
<feature type="region of interest" description="Disordered" evidence="1">
    <location>
        <begin position="78"/>
        <end position="142"/>
    </location>
</feature>
<feature type="compositionally biased region" description="Basic residues" evidence="1">
    <location>
        <begin position="101"/>
        <end position="110"/>
    </location>
</feature>
<reference evidence="3 4" key="2">
    <citation type="submission" date="2015-05" db="EMBL/GenBank/DDBJ databases">
        <authorList>
            <person name="Morales-Cruz A."/>
            <person name="Amrine K.C."/>
            <person name="Cantu D."/>
        </authorList>
    </citation>
    <scope>NUCLEOTIDE SEQUENCE [LARGE SCALE GENOMIC DNA]</scope>
    <source>
        <strain evidence="3">DA912</strain>
    </source>
</reference>
<feature type="compositionally biased region" description="Gly residues" evidence="1">
    <location>
        <begin position="200"/>
        <end position="213"/>
    </location>
</feature>
<accession>A0A0G2FGH3</accession>
<evidence type="ECO:0000256" key="1">
    <source>
        <dbReference type="SAM" id="MobiDB-lite"/>
    </source>
</evidence>
<feature type="region of interest" description="Disordered" evidence="1">
    <location>
        <begin position="188"/>
        <end position="293"/>
    </location>
</feature>
<feature type="compositionally biased region" description="Low complexity" evidence="1">
    <location>
        <begin position="88"/>
        <end position="100"/>
    </location>
</feature>
<dbReference type="Proteomes" id="UP000034680">
    <property type="component" value="Unassembled WGS sequence"/>
</dbReference>
<sequence>MAIINPVYALIVPFLFVFTIPLAIFAGITTTLAFSVLMFRVAVVYVDIAVNMVPQYLTGRRVYPFPRGYANALISSTEASSNLPPSPVGSGTSSPPMSRQVVRHHRRRRTSGASLQSVGSITPVDDHTGGNSLGLGGSGSKRNSFMMIPSIGMDRDFEGVGGWRLGGRNPDDDDDAWTHINSRLELPLDYQRKHHQRSPSGGGATTPGGGNGGEFLMMKSPTSARSQERSPEKSGKRGRDKKDKDAGGAKTITGGPIVMSPNSSRVRTPTNTMPPPLTMVAEGDGYFPRVPKG</sequence>
<organism evidence="3 4">
    <name type="scientific">Diaporthe ampelina</name>
    <dbReference type="NCBI Taxonomy" id="1214573"/>
    <lineage>
        <taxon>Eukaryota</taxon>
        <taxon>Fungi</taxon>
        <taxon>Dikarya</taxon>
        <taxon>Ascomycota</taxon>
        <taxon>Pezizomycotina</taxon>
        <taxon>Sordariomycetes</taxon>
        <taxon>Sordariomycetidae</taxon>
        <taxon>Diaporthales</taxon>
        <taxon>Diaporthaceae</taxon>
        <taxon>Diaporthe</taxon>
    </lineage>
</organism>